<evidence type="ECO:0000313" key="2">
    <source>
        <dbReference type="EMBL" id="KNZ43743.1"/>
    </source>
</evidence>
<dbReference type="EMBL" id="LAVV01015614">
    <property type="protein sequence ID" value="KNZ43743.1"/>
    <property type="molecule type" value="Genomic_DNA"/>
</dbReference>
<feature type="region of interest" description="Disordered" evidence="1">
    <location>
        <begin position="199"/>
        <end position="220"/>
    </location>
</feature>
<dbReference type="AlphaFoldDB" id="A0A0L6U5F5"/>
<organism evidence="2 3">
    <name type="scientific">Puccinia sorghi</name>
    <dbReference type="NCBI Taxonomy" id="27349"/>
    <lineage>
        <taxon>Eukaryota</taxon>
        <taxon>Fungi</taxon>
        <taxon>Dikarya</taxon>
        <taxon>Basidiomycota</taxon>
        <taxon>Pucciniomycotina</taxon>
        <taxon>Pucciniomycetes</taxon>
        <taxon>Pucciniales</taxon>
        <taxon>Pucciniaceae</taxon>
        <taxon>Puccinia</taxon>
    </lineage>
</organism>
<name>A0A0L6U5F5_9BASI</name>
<feature type="compositionally biased region" description="Basic and acidic residues" evidence="1">
    <location>
        <begin position="334"/>
        <end position="351"/>
    </location>
</feature>
<dbReference type="Proteomes" id="UP000037035">
    <property type="component" value="Unassembled WGS sequence"/>
</dbReference>
<feature type="region of interest" description="Disordered" evidence="1">
    <location>
        <begin position="332"/>
        <end position="366"/>
    </location>
</feature>
<proteinExistence type="predicted"/>
<reference evidence="2 3" key="1">
    <citation type="submission" date="2015-08" db="EMBL/GenBank/DDBJ databases">
        <title>Next Generation Sequencing and Analysis of the Genome of Puccinia sorghi L Schw, the Causal Agent of Maize Common Rust.</title>
        <authorList>
            <person name="Rochi L."/>
            <person name="Burguener G."/>
            <person name="Darino M."/>
            <person name="Turjanski A."/>
            <person name="Kreff E."/>
            <person name="Dieguez M.J."/>
            <person name="Sacco F."/>
        </authorList>
    </citation>
    <scope>NUCLEOTIDE SEQUENCE [LARGE SCALE GENOMIC DNA]</scope>
    <source>
        <strain evidence="2 3">RO10H11247</strain>
    </source>
</reference>
<gene>
    <name evidence="2" type="ORF">VP01_990g1</name>
</gene>
<feature type="compositionally biased region" description="Polar residues" evidence="1">
    <location>
        <begin position="199"/>
        <end position="208"/>
    </location>
</feature>
<dbReference type="VEuPathDB" id="FungiDB:VP01_990g1"/>
<comment type="caution">
    <text evidence="2">The sequence shown here is derived from an EMBL/GenBank/DDBJ whole genome shotgun (WGS) entry which is preliminary data.</text>
</comment>
<accession>A0A0L6U5F5</accession>
<keyword evidence="3" id="KW-1185">Reference proteome</keyword>
<evidence type="ECO:0000313" key="3">
    <source>
        <dbReference type="Proteomes" id="UP000037035"/>
    </source>
</evidence>
<sequence>MIPLDSLPARFTPAAPSGTTLVHPILLQCLLKPPKLNPSLLYPLRPSAIKRIIRSSPKALKILSFVYFAPLSFPRAPCHQKQQLLLGPAAIPLPIKSPQSNSFILTPLLKFWWFNFLKKKRKSAEKSQSEMIKFMGKILLERKAISELLLLILLIHDHGNFLRMFIVIFGGLGLRPPELRSATPKRFFWGRNSNSAYGNGGHTSNLESRGTPRAPPVAPEVGSPISGWARTCCGLTPNFHRKQKQPQYLQKTMDSRNFENVVDIQEKKYHPELPELTLEIIKNCKKMGETQEDSHYSVVEPIDIMEKYSSVNWRSYGSRGKAQEVEIGTGLDQKAFDKDGKQSIDSGRENECPPLLTENFKKLRNG</sequence>
<protein>
    <submittedName>
        <fullName evidence="2">Uncharacterized protein</fullName>
    </submittedName>
</protein>
<evidence type="ECO:0000256" key="1">
    <source>
        <dbReference type="SAM" id="MobiDB-lite"/>
    </source>
</evidence>